<dbReference type="EMBL" id="KV426132">
    <property type="protein sequence ID" value="KZV87228.1"/>
    <property type="molecule type" value="Genomic_DNA"/>
</dbReference>
<gene>
    <name evidence="1" type="ORF">EXIGLDRAFT_723986</name>
</gene>
<dbReference type="AlphaFoldDB" id="A0A165ELM5"/>
<keyword evidence="2" id="KW-1185">Reference proteome</keyword>
<sequence>MHSRGRCVCADCPARTSAAVELQATTNLSHVGLAFLRSYPRAIVFTITVACRTASKRPLLRLVALLRPHLLARFHFE</sequence>
<dbReference type="InParanoid" id="A0A165ELM5"/>
<accession>A0A165ELM5</accession>
<protein>
    <submittedName>
        <fullName evidence="1">Uncharacterized protein</fullName>
    </submittedName>
</protein>
<evidence type="ECO:0000313" key="1">
    <source>
        <dbReference type="EMBL" id="KZV87228.1"/>
    </source>
</evidence>
<reference evidence="1 2" key="1">
    <citation type="journal article" date="2016" name="Mol. Biol. Evol.">
        <title>Comparative Genomics of Early-Diverging Mushroom-Forming Fungi Provides Insights into the Origins of Lignocellulose Decay Capabilities.</title>
        <authorList>
            <person name="Nagy L.G."/>
            <person name="Riley R."/>
            <person name="Tritt A."/>
            <person name="Adam C."/>
            <person name="Daum C."/>
            <person name="Floudas D."/>
            <person name="Sun H."/>
            <person name="Yadav J.S."/>
            <person name="Pangilinan J."/>
            <person name="Larsson K.H."/>
            <person name="Matsuura K."/>
            <person name="Barry K."/>
            <person name="Labutti K."/>
            <person name="Kuo R."/>
            <person name="Ohm R.A."/>
            <person name="Bhattacharya S.S."/>
            <person name="Shirouzu T."/>
            <person name="Yoshinaga Y."/>
            <person name="Martin F.M."/>
            <person name="Grigoriev I.V."/>
            <person name="Hibbett D.S."/>
        </authorList>
    </citation>
    <scope>NUCLEOTIDE SEQUENCE [LARGE SCALE GENOMIC DNA]</scope>
    <source>
        <strain evidence="1 2">HHB12029</strain>
    </source>
</reference>
<dbReference type="Proteomes" id="UP000077266">
    <property type="component" value="Unassembled WGS sequence"/>
</dbReference>
<proteinExistence type="predicted"/>
<evidence type="ECO:0000313" key="2">
    <source>
        <dbReference type="Proteomes" id="UP000077266"/>
    </source>
</evidence>
<organism evidence="1 2">
    <name type="scientific">Exidia glandulosa HHB12029</name>
    <dbReference type="NCBI Taxonomy" id="1314781"/>
    <lineage>
        <taxon>Eukaryota</taxon>
        <taxon>Fungi</taxon>
        <taxon>Dikarya</taxon>
        <taxon>Basidiomycota</taxon>
        <taxon>Agaricomycotina</taxon>
        <taxon>Agaricomycetes</taxon>
        <taxon>Auriculariales</taxon>
        <taxon>Exidiaceae</taxon>
        <taxon>Exidia</taxon>
    </lineage>
</organism>
<name>A0A165ELM5_EXIGL</name>